<feature type="signal peptide" evidence="1">
    <location>
        <begin position="1"/>
        <end position="28"/>
    </location>
</feature>
<sequence>MKAKMFGYKALVAALFTSTAMFSQIAVADDHAEGEEVYSTEAYCLLQKGNVDPRYLEAYAEKLGQAPTRKVCRSFLDFAESVTPKEWDYPQGRPYPGSIIRLTKEQIEKIKASKNDG</sequence>
<dbReference type="RefSeq" id="WP_289363624.1">
    <property type="nucleotide sequence ID" value="NZ_JAUCBP010000002.1"/>
</dbReference>
<keyword evidence="3" id="KW-1185">Reference proteome</keyword>
<dbReference type="EMBL" id="JAUCBP010000002">
    <property type="protein sequence ID" value="MDM7859574.1"/>
    <property type="molecule type" value="Genomic_DNA"/>
</dbReference>
<comment type="caution">
    <text evidence="2">The sequence shown here is derived from an EMBL/GenBank/DDBJ whole genome shotgun (WGS) entry which is preliminary data.</text>
</comment>
<proteinExistence type="predicted"/>
<accession>A0ABT7SVK1</accession>
<organism evidence="2 3">
    <name type="scientific">Alteromonas arenosi</name>
    <dbReference type="NCBI Taxonomy" id="3055817"/>
    <lineage>
        <taxon>Bacteria</taxon>
        <taxon>Pseudomonadati</taxon>
        <taxon>Pseudomonadota</taxon>
        <taxon>Gammaproteobacteria</taxon>
        <taxon>Alteromonadales</taxon>
        <taxon>Alteromonadaceae</taxon>
        <taxon>Alteromonas/Salinimonas group</taxon>
        <taxon>Alteromonas</taxon>
    </lineage>
</organism>
<feature type="chain" id="PRO_5047334965" evidence="1">
    <location>
        <begin position="29"/>
        <end position="117"/>
    </location>
</feature>
<reference evidence="2 3" key="1">
    <citation type="submission" date="2023-06" db="EMBL/GenBank/DDBJ databases">
        <title>Alteromonas sp. ASW11-36 isolated from intertidal sand.</title>
        <authorList>
            <person name="Li Y."/>
        </authorList>
    </citation>
    <scope>NUCLEOTIDE SEQUENCE [LARGE SCALE GENOMIC DNA]</scope>
    <source>
        <strain evidence="2 3">ASW11-36</strain>
    </source>
</reference>
<evidence type="ECO:0000313" key="2">
    <source>
        <dbReference type="EMBL" id="MDM7859574.1"/>
    </source>
</evidence>
<protein>
    <submittedName>
        <fullName evidence="2">Uncharacterized protein</fullName>
    </submittedName>
</protein>
<dbReference type="Proteomes" id="UP001234343">
    <property type="component" value="Unassembled WGS sequence"/>
</dbReference>
<evidence type="ECO:0000256" key="1">
    <source>
        <dbReference type="SAM" id="SignalP"/>
    </source>
</evidence>
<evidence type="ECO:0000313" key="3">
    <source>
        <dbReference type="Proteomes" id="UP001234343"/>
    </source>
</evidence>
<name>A0ABT7SVK1_9ALTE</name>
<gene>
    <name evidence="2" type="ORF">QTP81_03005</name>
</gene>
<keyword evidence="1" id="KW-0732">Signal</keyword>